<dbReference type="InterPro" id="IPR050430">
    <property type="entry name" value="Peptidase_S1"/>
</dbReference>
<keyword evidence="3" id="KW-0378">Hydrolase</keyword>
<dbReference type="Pfam" id="PF00089">
    <property type="entry name" value="Trypsin"/>
    <property type="match status" value="1"/>
</dbReference>
<dbReference type="InParanoid" id="A0A7E5VI80"/>
<evidence type="ECO:0000256" key="2">
    <source>
        <dbReference type="ARBA" id="ARBA00022670"/>
    </source>
</evidence>
<dbReference type="AlphaFoldDB" id="A0A7E5VI80"/>
<evidence type="ECO:0000256" key="1">
    <source>
        <dbReference type="ARBA" id="ARBA00007664"/>
    </source>
</evidence>
<name>A0A7E5VI80_TRINI</name>
<feature type="domain" description="Peptidase S1" evidence="6">
    <location>
        <begin position="1"/>
        <end position="224"/>
    </location>
</feature>
<gene>
    <name evidence="8" type="primary">LOC113494077</name>
</gene>
<dbReference type="PRINTS" id="PR00722">
    <property type="entry name" value="CHYMOTRYPSIN"/>
</dbReference>
<dbReference type="PANTHER" id="PTHR24276:SF91">
    <property type="entry name" value="AT26814P-RELATED"/>
    <property type="match status" value="1"/>
</dbReference>
<dbReference type="InterPro" id="IPR001254">
    <property type="entry name" value="Trypsin_dom"/>
</dbReference>
<evidence type="ECO:0000256" key="3">
    <source>
        <dbReference type="ARBA" id="ARBA00022801"/>
    </source>
</evidence>
<accession>A0A7E5VI80</accession>
<sequence length="228" mass="25617">MSKYLSAGALIDDNWVITAADSLFLIRESSRTLRVRLGSINYRKGGVLLPVKYFEIHPNFDDSKPVFDLAMLRLAQSVRFTPSLKPIRLLRSMTEADATHFIVTSWPFPIMNSDESEHLQSMEVIKRRRILSVTHLHPSDVEDCAEELSSIGITDIESMMCLDTGVMMDPCMRDIGAPVVLNDVLWGIVSSWRPPNCENDLAGPSFVTLVSSPNISAWIHATIQGRKW</sequence>
<dbReference type="GO" id="GO:0004252">
    <property type="term" value="F:serine-type endopeptidase activity"/>
    <property type="evidence" value="ECO:0007669"/>
    <property type="project" value="InterPro"/>
</dbReference>
<evidence type="ECO:0000256" key="5">
    <source>
        <dbReference type="ARBA" id="ARBA00023157"/>
    </source>
</evidence>
<evidence type="ECO:0000256" key="4">
    <source>
        <dbReference type="ARBA" id="ARBA00022825"/>
    </source>
</evidence>
<dbReference type="PANTHER" id="PTHR24276">
    <property type="entry name" value="POLYSERASE-RELATED"/>
    <property type="match status" value="1"/>
</dbReference>
<protein>
    <submittedName>
        <fullName evidence="8">Trypsin-like</fullName>
    </submittedName>
</protein>
<keyword evidence="5" id="KW-1015">Disulfide bond</keyword>
<keyword evidence="4" id="KW-0720">Serine protease</keyword>
<dbReference type="InterPro" id="IPR043504">
    <property type="entry name" value="Peptidase_S1_PA_chymotrypsin"/>
</dbReference>
<dbReference type="InterPro" id="IPR009003">
    <property type="entry name" value="Peptidase_S1_PA"/>
</dbReference>
<keyword evidence="7" id="KW-1185">Reference proteome</keyword>
<evidence type="ECO:0000259" key="6">
    <source>
        <dbReference type="PROSITE" id="PS50240"/>
    </source>
</evidence>
<dbReference type="InterPro" id="IPR001314">
    <property type="entry name" value="Peptidase_S1A"/>
</dbReference>
<dbReference type="SUPFAM" id="SSF50494">
    <property type="entry name" value="Trypsin-like serine proteases"/>
    <property type="match status" value="1"/>
</dbReference>
<dbReference type="Proteomes" id="UP000322000">
    <property type="component" value="Chromosome 5"/>
</dbReference>
<keyword evidence="2" id="KW-0645">Protease</keyword>
<dbReference type="GO" id="GO:0006508">
    <property type="term" value="P:proteolysis"/>
    <property type="evidence" value="ECO:0007669"/>
    <property type="project" value="UniProtKB-KW"/>
</dbReference>
<organism evidence="7 8">
    <name type="scientific">Trichoplusia ni</name>
    <name type="common">Cabbage looper</name>
    <dbReference type="NCBI Taxonomy" id="7111"/>
    <lineage>
        <taxon>Eukaryota</taxon>
        <taxon>Metazoa</taxon>
        <taxon>Ecdysozoa</taxon>
        <taxon>Arthropoda</taxon>
        <taxon>Hexapoda</taxon>
        <taxon>Insecta</taxon>
        <taxon>Pterygota</taxon>
        <taxon>Neoptera</taxon>
        <taxon>Endopterygota</taxon>
        <taxon>Lepidoptera</taxon>
        <taxon>Glossata</taxon>
        <taxon>Ditrysia</taxon>
        <taxon>Noctuoidea</taxon>
        <taxon>Noctuidae</taxon>
        <taxon>Plusiinae</taxon>
        <taxon>Trichoplusia</taxon>
    </lineage>
</organism>
<dbReference type="RefSeq" id="XP_026728025.1">
    <property type="nucleotide sequence ID" value="XM_026872224.1"/>
</dbReference>
<dbReference type="KEGG" id="tnl:113494077"/>
<comment type="similarity">
    <text evidence="1">Belongs to the peptidase S1 family.</text>
</comment>
<dbReference type="SMART" id="SM00020">
    <property type="entry name" value="Tryp_SPc"/>
    <property type="match status" value="1"/>
</dbReference>
<dbReference type="PROSITE" id="PS50240">
    <property type="entry name" value="TRYPSIN_DOM"/>
    <property type="match status" value="1"/>
</dbReference>
<dbReference type="GeneID" id="113494077"/>
<proteinExistence type="inferred from homology"/>
<evidence type="ECO:0000313" key="8">
    <source>
        <dbReference type="RefSeq" id="XP_026728025.1"/>
    </source>
</evidence>
<dbReference type="OrthoDB" id="7726766at2759"/>
<reference evidence="8" key="1">
    <citation type="submission" date="2025-08" db="UniProtKB">
        <authorList>
            <consortium name="RefSeq"/>
        </authorList>
    </citation>
    <scope>IDENTIFICATION</scope>
</reference>
<evidence type="ECO:0000313" key="7">
    <source>
        <dbReference type="Proteomes" id="UP000322000"/>
    </source>
</evidence>
<dbReference type="Gene3D" id="2.40.10.10">
    <property type="entry name" value="Trypsin-like serine proteases"/>
    <property type="match status" value="1"/>
</dbReference>